<evidence type="ECO:0000313" key="1">
    <source>
        <dbReference type="EMBL" id="KAJ8640612.1"/>
    </source>
</evidence>
<gene>
    <name evidence="1" type="ORF">MRB53_017306</name>
</gene>
<dbReference type="EMBL" id="CM056813">
    <property type="protein sequence ID" value="KAJ8640612.1"/>
    <property type="molecule type" value="Genomic_DNA"/>
</dbReference>
<comment type="caution">
    <text evidence="1">The sequence shown here is derived from an EMBL/GenBank/DDBJ whole genome shotgun (WGS) entry which is preliminary data.</text>
</comment>
<keyword evidence="2" id="KW-1185">Reference proteome</keyword>
<dbReference type="Proteomes" id="UP001234297">
    <property type="component" value="Chromosome 5"/>
</dbReference>
<sequence>MCATVPQANPSAALDRTIETAVQTIITNDYSFEFMSLEAIANSIPENSSSTPSNPTENCTNTFTRELPNTNPSTNLAAPNTTTHPPLLPPNFYCPAPGPWHMGIAPDQHPTTLTDTDIAESSFPEKRSDDNFQTAITELGICGIAPLMKPVFNEPLTGYFALSS</sequence>
<name>A0ACC2M4M2_PERAE</name>
<reference evidence="1 2" key="1">
    <citation type="journal article" date="2022" name="Hortic Res">
        <title>A haplotype resolved chromosomal level avocado genome allows analysis of novel avocado genes.</title>
        <authorList>
            <person name="Nath O."/>
            <person name="Fletcher S.J."/>
            <person name="Hayward A."/>
            <person name="Shaw L.M."/>
            <person name="Masouleh A.K."/>
            <person name="Furtado A."/>
            <person name="Henry R.J."/>
            <person name="Mitter N."/>
        </authorList>
    </citation>
    <scope>NUCLEOTIDE SEQUENCE [LARGE SCALE GENOMIC DNA]</scope>
    <source>
        <strain evidence="2">cv. Hass</strain>
    </source>
</reference>
<proteinExistence type="predicted"/>
<accession>A0ACC2M4M2</accession>
<organism evidence="1 2">
    <name type="scientific">Persea americana</name>
    <name type="common">Avocado</name>
    <dbReference type="NCBI Taxonomy" id="3435"/>
    <lineage>
        <taxon>Eukaryota</taxon>
        <taxon>Viridiplantae</taxon>
        <taxon>Streptophyta</taxon>
        <taxon>Embryophyta</taxon>
        <taxon>Tracheophyta</taxon>
        <taxon>Spermatophyta</taxon>
        <taxon>Magnoliopsida</taxon>
        <taxon>Magnoliidae</taxon>
        <taxon>Laurales</taxon>
        <taxon>Lauraceae</taxon>
        <taxon>Persea</taxon>
    </lineage>
</organism>
<evidence type="ECO:0000313" key="2">
    <source>
        <dbReference type="Proteomes" id="UP001234297"/>
    </source>
</evidence>
<protein>
    <submittedName>
        <fullName evidence="1">Uncharacterized protein</fullName>
    </submittedName>
</protein>